<dbReference type="InterPro" id="IPR010131">
    <property type="entry name" value="MdtP/NodT-like"/>
</dbReference>
<keyword evidence="4" id="KW-1185">Reference proteome</keyword>
<dbReference type="InterPro" id="IPR003423">
    <property type="entry name" value="OMP_efflux"/>
</dbReference>
<dbReference type="Pfam" id="PF02321">
    <property type="entry name" value="OEP"/>
    <property type="match status" value="2"/>
</dbReference>
<dbReference type="SUPFAM" id="SSF56954">
    <property type="entry name" value="Outer membrane efflux proteins (OEP)"/>
    <property type="match status" value="1"/>
</dbReference>
<dbReference type="PROSITE" id="PS51257">
    <property type="entry name" value="PROKAR_LIPOPROTEIN"/>
    <property type="match status" value="1"/>
</dbReference>
<name>A0ABS5HIU9_9BACT</name>
<feature type="coiled-coil region" evidence="2">
    <location>
        <begin position="407"/>
        <end position="441"/>
    </location>
</feature>
<dbReference type="RefSeq" id="WP_212141957.1">
    <property type="nucleotide sequence ID" value="NZ_JAGSSW010000004.1"/>
</dbReference>
<evidence type="ECO:0000313" key="3">
    <source>
        <dbReference type="EMBL" id="MBR8463940.1"/>
    </source>
</evidence>
<dbReference type="Proteomes" id="UP000682951">
    <property type="component" value="Unassembled WGS sequence"/>
</dbReference>
<keyword evidence="2" id="KW-0175">Coiled coil</keyword>
<sequence>MRNLSLALALLLSGCAVKNIDENYQQIVLKSDTSDKFSVSENWWGEYKNERLNSLIELVLKNNIDLAKSAIAINKALAQAGVLDANLLPSFSASLGIDGSRKINTNDNFAKSYTSGVNVSYELDLWQKLANTKDAALWEAEATKFDLAATRLSAINSVIDGYFNILYLNESLKLYNNSLQNYNELERIIQTKFNLGKEEELSLKQIKSSVLSIKNNIKNTQKELIVAKQTMRVLLAVEPKFELNISGILSDVSPIGVDIDVPIQAVSNRPDLQAAIARIEESLLNVRVSEKEFYPNITIGASIKGSGDRVGDITRLNILSGNVALSLPFLNYSKLKANLRVSEAEFENVKLTYLDILNKALNEIDTAYQSLQKDKILYENYAKQTQNYAEISQIYNDKYNHGKSELKDFLEAKNSEIDAKINLLNAKYKILQDEINVYKSLAGKFKAK</sequence>
<evidence type="ECO:0000256" key="1">
    <source>
        <dbReference type="ARBA" id="ARBA00007613"/>
    </source>
</evidence>
<reference evidence="3 4" key="1">
    <citation type="submission" date="2021-04" db="EMBL/GenBank/DDBJ databases">
        <title>Molecular and phenotypic characterization and identification of bacterial isolates recovered from the Anatolian ground squirrels (Spermophilus xanthoprymnus) and which have the potential to form a new species in the Campylobacter genus.</title>
        <authorList>
            <person name="Aydin F."/>
            <person name="Abay S."/>
            <person name="Kayman T."/>
            <person name="Karakaya E."/>
            <person name="Mustak H.K."/>
            <person name="Mustak I.B."/>
            <person name="Bilgin N."/>
            <person name="Duzler A."/>
            <person name="Sahin O."/>
            <person name="Guran O."/>
            <person name="Saticioglu I.B."/>
        </authorList>
    </citation>
    <scope>NUCLEOTIDE SEQUENCE [LARGE SCALE GENOMIC DNA]</scope>
    <source>
        <strain evidence="4">faydin-G24</strain>
    </source>
</reference>
<comment type="caution">
    <text evidence="3">The sequence shown here is derived from an EMBL/GenBank/DDBJ whole genome shotgun (WGS) entry which is preliminary data.</text>
</comment>
<dbReference type="PANTHER" id="PTHR30203">
    <property type="entry name" value="OUTER MEMBRANE CATION EFFLUX PROTEIN"/>
    <property type="match status" value="1"/>
</dbReference>
<comment type="similarity">
    <text evidence="1">Belongs to the outer membrane factor (OMF) (TC 1.B.17) family.</text>
</comment>
<protein>
    <submittedName>
        <fullName evidence="3">TolC family protein</fullName>
    </submittedName>
</protein>
<evidence type="ECO:0000313" key="4">
    <source>
        <dbReference type="Proteomes" id="UP000682951"/>
    </source>
</evidence>
<accession>A0ABS5HIU9</accession>
<dbReference type="PANTHER" id="PTHR30203:SF32">
    <property type="entry name" value="CATION EFFLUX SYSTEM PROTEIN CUSC"/>
    <property type="match status" value="1"/>
</dbReference>
<gene>
    <name evidence="3" type="ORF">KDD93_05040</name>
</gene>
<evidence type="ECO:0000256" key="2">
    <source>
        <dbReference type="SAM" id="Coils"/>
    </source>
</evidence>
<organism evidence="3 4">
    <name type="scientific">Campylobacter anatolicus</name>
    <dbReference type="NCBI Taxonomy" id="2829105"/>
    <lineage>
        <taxon>Bacteria</taxon>
        <taxon>Pseudomonadati</taxon>
        <taxon>Campylobacterota</taxon>
        <taxon>Epsilonproteobacteria</taxon>
        <taxon>Campylobacterales</taxon>
        <taxon>Campylobacteraceae</taxon>
        <taxon>Campylobacter</taxon>
    </lineage>
</organism>
<dbReference type="Gene3D" id="1.20.1600.10">
    <property type="entry name" value="Outer membrane efflux proteins (OEP)"/>
    <property type="match status" value="1"/>
</dbReference>
<dbReference type="Gene3D" id="2.20.200.10">
    <property type="entry name" value="Outer membrane efflux proteins (OEP)"/>
    <property type="match status" value="1"/>
</dbReference>
<proteinExistence type="inferred from homology"/>
<dbReference type="EMBL" id="JAGSSW010000004">
    <property type="protein sequence ID" value="MBR8463940.1"/>
    <property type="molecule type" value="Genomic_DNA"/>
</dbReference>